<accession>A0AAV5SND3</accession>
<dbReference type="SMART" id="SM00595">
    <property type="entry name" value="MADF"/>
    <property type="match status" value="2"/>
</dbReference>
<evidence type="ECO:0000259" key="2">
    <source>
        <dbReference type="PROSITE" id="PS51029"/>
    </source>
</evidence>
<keyword evidence="5" id="KW-1185">Reference proteome</keyword>
<feature type="domain" description="BESS" evidence="3">
    <location>
        <begin position="355"/>
        <end position="394"/>
    </location>
</feature>
<evidence type="ECO:0000259" key="3">
    <source>
        <dbReference type="PROSITE" id="PS51031"/>
    </source>
</evidence>
<dbReference type="PANTHER" id="PTHR12243:SF67">
    <property type="entry name" value="COREPRESSOR OF PANGOLIN, ISOFORM A-RELATED"/>
    <property type="match status" value="1"/>
</dbReference>
<feature type="domain" description="MADF" evidence="2">
    <location>
        <begin position="67"/>
        <end position="162"/>
    </location>
</feature>
<dbReference type="InterPro" id="IPR006578">
    <property type="entry name" value="MADF-dom"/>
</dbReference>
<dbReference type="InterPro" id="IPR004210">
    <property type="entry name" value="BESS_motif"/>
</dbReference>
<evidence type="ECO:0008006" key="6">
    <source>
        <dbReference type="Google" id="ProtNLM"/>
    </source>
</evidence>
<feature type="domain" description="MADF" evidence="2">
    <location>
        <begin position="195"/>
        <end position="292"/>
    </location>
</feature>
<dbReference type="AlphaFoldDB" id="A0AAV5SND3"/>
<dbReference type="EMBL" id="BTSX01000002">
    <property type="protein sequence ID" value="GMS83603.1"/>
    <property type="molecule type" value="Genomic_DNA"/>
</dbReference>
<comment type="subcellular location">
    <subcellularLocation>
        <location evidence="1">Nucleus</location>
    </subcellularLocation>
</comment>
<dbReference type="GO" id="GO:0005634">
    <property type="term" value="C:nucleus"/>
    <property type="evidence" value="ECO:0007669"/>
    <property type="project" value="UniProtKB-SubCell"/>
</dbReference>
<evidence type="ECO:0000256" key="1">
    <source>
        <dbReference type="PROSITE-ProRule" id="PRU00371"/>
    </source>
</evidence>
<dbReference type="GO" id="GO:0005667">
    <property type="term" value="C:transcription regulator complex"/>
    <property type="evidence" value="ECO:0007669"/>
    <property type="project" value="TreeGrafter"/>
</dbReference>
<dbReference type="PROSITE" id="PS51029">
    <property type="entry name" value="MADF"/>
    <property type="match status" value="2"/>
</dbReference>
<dbReference type="Pfam" id="PF10545">
    <property type="entry name" value="MADF_DNA_bdg"/>
    <property type="match status" value="2"/>
</dbReference>
<evidence type="ECO:0000313" key="5">
    <source>
        <dbReference type="Proteomes" id="UP001432027"/>
    </source>
</evidence>
<dbReference type="Proteomes" id="UP001432027">
    <property type="component" value="Unassembled WGS sequence"/>
</dbReference>
<keyword evidence="1" id="KW-0539">Nucleus</keyword>
<dbReference type="GO" id="GO:0006357">
    <property type="term" value="P:regulation of transcription by RNA polymerase II"/>
    <property type="evidence" value="ECO:0007669"/>
    <property type="project" value="TreeGrafter"/>
</dbReference>
<protein>
    <recommendedName>
        <fullName evidence="6">MADF domain-containing protein</fullName>
    </recommendedName>
</protein>
<dbReference type="GO" id="GO:0003677">
    <property type="term" value="F:DNA binding"/>
    <property type="evidence" value="ECO:0007669"/>
    <property type="project" value="InterPro"/>
</dbReference>
<dbReference type="PANTHER" id="PTHR12243">
    <property type="entry name" value="MADF DOMAIN TRANSCRIPTION FACTOR"/>
    <property type="match status" value="1"/>
</dbReference>
<evidence type="ECO:0000313" key="4">
    <source>
        <dbReference type="EMBL" id="GMS83603.1"/>
    </source>
</evidence>
<dbReference type="InterPro" id="IPR039353">
    <property type="entry name" value="TF_Adf1"/>
</dbReference>
<gene>
    <name evidence="4" type="ORF">PENTCL1PPCAC_5778</name>
</gene>
<name>A0AAV5SND3_9BILA</name>
<reference evidence="4" key="1">
    <citation type="submission" date="2023-10" db="EMBL/GenBank/DDBJ databases">
        <title>Genome assembly of Pristionchus species.</title>
        <authorList>
            <person name="Yoshida K."/>
            <person name="Sommer R.J."/>
        </authorList>
    </citation>
    <scope>NUCLEOTIDE SEQUENCE</scope>
    <source>
        <strain evidence="4">RS0144</strain>
    </source>
</reference>
<sequence>MHNNNAPNAPKATGIMRTIRSSGRPAILRQESILSRPSTSSPVERKNKRFPTISPQMISGRYEFNSRLIDLVKQRRYLYDGITPGGRSATFRLQVWDGLARMLDFEQGGFQLAKRWKQIRDKYVKERRIIGDRIEKHGPLAPFQQSNWPLYGKLSFLIPFIAEREQDRPMSADQKSYLRPRAIVNSEDSETFNRRVINAVRCKPVLYSKSDPHYHTSAKRIAAWQDVVTELGYPCDTTEMQRFWKAIRDKYIRIRRSLSDPCDSSSSSQSSRKDGSKWVHYQDLAWLEPYLEYQQRVRQEFALARQAADRARRGLVAIADEDNGVEVDYEVDRADMELSLLYDDQTQLLESGVRFDGDTAFAASVIADIRSLPDDRQEEVRAQIQLALDGTTRAAEMREKMQQERKRRKIMMGVVKMEEEEDGWIGDVSREETVTDTIDE</sequence>
<proteinExistence type="predicted"/>
<dbReference type="PROSITE" id="PS51031">
    <property type="entry name" value="BESS"/>
    <property type="match status" value="1"/>
</dbReference>
<organism evidence="4 5">
    <name type="scientific">Pristionchus entomophagus</name>
    <dbReference type="NCBI Taxonomy" id="358040"/>
    <lineage>
        <taxon>Eukaryota</taxon>
        <taxon>Metazoa</taxon>
        <taxon>Ecdysozoa</taxon>
        <taxon>Nematoda</taxon>
        <taxon>Chromadorea</taxon>
        <taxon>Rhabditida</taxon>
        <taxon>Rhabditina</taxon>
        <taxon>Diplogasteromorpha</taxon>
        <taxon>Diplogasteroidea</taxon>
        <taxon>Neodiplogasteridae</taxon>
        <taxon>Pristionchus</taxon>
    </lineage>
</organism>
<comment type="caution">
    <text evidence="4">The sequence shown here is derived from an EMBL/GenBank/DDBJ whole genome shotgun (WGS) entry which is preliminary data.</text>
</comment>